<comment type="caution">
    <text evidence="1">The sequence shown here is derived from an EMBL/GenBank/DDBJ whole genome shotgun (WGS) entry which is preliminary data.</text>
</comment>
<protein>
    <submittedName>
        <fullName evidence="1">Uncharacterized protein</fullName>
    </submittedName>
</protein>
<proteinExistence type="predicted"/>
<name>A0ACB9KEY9_BAUVA</name>
<organism evidence="1 2">
    <name type="scientific">Bauhinia variegata</name>
    <name type="common">Purple orchid tree</name>
    <name type="synonym">Phanera variegata</name>
    <dbReference type="NCBI Taxonomy" id="167791"/>
    <lineage>
        <taxon>Eukaryota</taxon>
        <taxon>Viridiplantae</taxon>
        <taxon>Streptophyta</taxon>
        <taxon>Embryophyta</taxon>
        <taxon>Tracheophyta</taxon>
        <taxon>Spermatophyta</taxon>
        <taxon>Magnoliopsida</taxon>
        <taxon>eudicotyledons</taxon>
        <taxon>Gunneridae</taxon>
        <taxon>Pentapetalae</taxon>
        <taxon>rosids</taxon>
        <taxon>fabids</taxon>
        <taxon>Fabales</taxon>
        <taxon>Fabaceae</taxon>
        <taxon>Cercidoideae</taxon>
        <taxon>Cercideae</taxon>
        <taxon>Bauhiniinae</taxon>
        <taxon>Bauhinia</taxon>
    </lineage>
</organism>
<dbReference type="EMBL" id="CM039439">
    <property type="protein sequence ID" value="KAI4295735.1"/>
    <property type="molecule type" value="Genomic_DNA"/>
</dbReference>
<dbReference type="Proteomes" id="UP000828941">
    <property type="component" value="Chromosome 14"/>
</dbReference>
<keyword evidence="2" id="KW-1185">Reference proteome</keyword>
<evidence type="ECO:0000313" key="1">
    <source>
        <dbReference type="EMBL" id="KAI4295735.1"/>
    </source>
</evidence>
<accession>A0ACB9KEY9</accession>
<reference evidence="1 2" key="1">
    <citation type="journal article" date="2022" name="DNA Res.">
        <title>Chromosomal-level genome assembly of the orchid tree Bauhinia variegata (Leguminosae; Cercidoideae) supports the allotetraploid origin hypothesis of Bauhinia.</title>
        <authorList>
            <person name="Zhong Y."/>
            <person name="Chen Y."/>
            <person name="Zheng D."/>
            <person name="Pang J."/>
            <person name="Liu Y."/>
            <person name="Luo S."/>
            <person name="Meng S."/>
            <person name="Qian L."/>
            <person name="Wei D."/>
            <person name="Dai S."/>
            <person name="Zhou R."/>
        </authorList>
    </citation>
    <scope>NUCLEOTIDE SEQUENCE [LARGE SCALE GENOMIC DNA]</scope>
    <source>
        <strain evidence="1">BV-YZ2020</strain>
    </source>
</reference>
<evidence type="ECO:0000313" key="2">
    <source>
        <dbReference type="Proteomes" id="UP000828941"/>
    </source>
</evidence>
<gene>
    <name evidence="1" type="ORF">L6164_035750</name>
</gene>
<sequence>MTSASELFYNRRHRFGRTTNDLGFDSSSAGDLNFNNRRHHLHHRRHDLDDDEALRRATHMRLFCHRPSHAEYASGRLGLGSNWSLSRNSTNAAENVSSLSNPRMTGNERLPIAVLLARARLVERLRGTPISQNRQSGISSVGVDESRGVYSVDQDSELWTSRMRISQSQFLQELNTKPPGLTQEALDCLHMEVFSSGETGVEGSQSGIVHDCGICLEFFLDGDELICLPCGHRFHSGCLAPWVRSCGDCPFCRRSIVVK</sequence>